<sequence>MVVTRTRLRRWLADAVADVRAVHENPPRAAALWGGSLIFAALHTGVVIAVVRALDVSLSAGAVALAYLAASSATVLLPTPGGLGSLDAALAWALNAAGAPGSAGVSAALGYRLLTVWIPLVPGLLVLAVMVRRKAL</sequence>
<dbReference type="Pfam" id="PF03706">
    <property type="entry name" value="LPG_synthase_TM"/>
    <property type="match status" value="1"/>
</dbReference>
<keyword evidence="8" id="KW-1185">Reference proteome</keyword>
<evidence type="ECO:0000256" key="5">
    <source>
        <dbReference type="ARBA" id="ARBA00023136"/>
    </source>
</evidence>
<feature type="transmembrane region" description="Helical" evidence="6">
    <location>
        <begin position="57"/>
        <end position="77"/>
    </location>
</feature>
<evidence type="ECO:0000256" key="4">
    <source>
        <dbReference type="ARBA" id="ARBA00022989"/>
    </source>
</evidence>
<feature type="transmembrane region" description="Helical" evidence="6">
    <location>
        <begin position="30"/>
        <end position="51"/>
    </location>
</feature>
<feature type="transmembrane region" description="Helical" evidence="6">
    <location>
        <begin position="114"/>
        <end position="131"/>
    </location>
</feature>
<dbReference type="GO" id="GO:0005886">
    <property type="term" value="C:plasma membrane"/>
    <property type="evidence" value="ECO:0007669"/>
    <property type="project" value="UniProtKB-SubCell"/>
</dbReference>
<protein>
    <submittedName>
        <fullName evidence="7">Flippase-like domain-containing protein</fullName>
    </submittedName>
</protein>
<keyword evidence="5 6" id="KW-0472">Membrane</keyword>
<evidence type="ECO:0000256" key="3">
    <source>
        <dbReference type="ARBA" id="ARBA00022692"/>
    </source>
</evidence>
<proteinExistence type="predicted"/>
<name>A0A7W2D2Z0_9ACTN</name>
<evidence type="ECO:0000256" key="6">
    <source>
        <dbReference type="SAM" id="Phobius"/>
    </source>
</evidence>
<dbReference type="PANTHER" id="PTHR39087:SF2">
    <property type="entry name" value="UPF0104 MEMBRANE PROTEIN MJ1595"/>
    <property type="match status" value="1"/>
</dbReference>
<keyword evidence="2" id="KW-1003">Cell membrane</keyword>
<organism evidence="7 8">
    <name type="scientific">Streptomyces himalayensis subsp. aureolus</name>
    <dbReference type="NCBI Taxonomy" id="2758039"/>
    <lineage>
        <taxon>Bacteria</taxon>
        <taxon>Bacillati</taxon>
        <taxon>Actinomycetota</taxon>
        <taxon>Actinomycetes</taxon>
        <taxon>Kitasatosporales</taxon>
        <taxon>Streptomycetaceae</taxon>
        <taxon>Streptomyces</taxon>
        <taxon>Streptomyces himalayensis</taxon>
    </lineage>
</organism>
<dbReference type="AlphaFoldDB" id="A0A7W2D2Z0"/>
<evidence type="ECO:0000256" key="1">
    <source>
        <dbReference type="ARBA" id="ARBA00004651"/>
    </source>
</evidence>
<gene>
    <name evidence="7" type="ORF">H1V43_21100</name>
</gene>
<reference evidence="7 8" key="1">
    <citation type="submission" date="2020-07" db="EMBL/GenBank/DDBJ databases">
        <title>Streptomyces isolated from Indian soil.</title>
        <authorList>
            <person name="Mandal S."/>
            <person name="Maiti P.K."/>
        </authorList>
    </citation>
    <scope>NUCLEOTIDE SEQUENCE [LARGE SCALE GENOMIC DNA]</scope>
    <source>
        <strain evidence="7 8">PSKA54</strain>
    </source>
</reference>
<comment type="caution">
    <text evidence="7">The sequence shown here is derived from an EMBL/GenBank/DDBJ whole genome shotgun (WGS) entry which is preliminary data.</text>
</comment>
<dbReference type="EMBL" id="JACEQY010000023">
    <property type="protein sequence ID" value="MBA4863817.1"/>
    <property type="molecule type" value="Genomic_DNA"/>
</dbReference>
<evidence type="ECO:0000313" key="8">
    <source>
        <dbReference type="Proteomes" id="UP000586976"/>
    </source>
</evidence>
<comment type="subcellular location">
    <subcellularLocation>
        <location evidence="1">Cell membrane</location>
        <topology evidence="1">Multi-pass membrane protein</topology>
    </subcellularLocation>
</comment>
<accession>A0A7W2D2Z0</accession>
<dbReference type="InterPro" id="IPR022791">
    <property type="entry name" value="L-PG_synthase/AglD"/>
</dbReference>
<keyword evidence="3 6" id="KW-0812">Transmembrane</keyword>
<dbReference type="Proteomes" id="UP000586976">
    <property type="component" value="Unassembled WGS sequence"/>
</dbReference>
<evidence type="ECO:0000256" key="2">
    <source>
        <dbReference type="ARBA" id="ARBA00022475"/>
    </source>
</evidence>
<dbReference type="PANTHER" id="PTHR39087">
    <property type="entry name" value="UPF0104 MEMBRANE PROTEIN MJ1595"/>
    <property type="match status" value="1"/>
</dbReference>
<keyword evidence="4 6" id="KW-1133">Transmembrane helix</keyword>
<evidence type="ECO:0000313" key="7">
    <source>
        <dbReference type="EMBL" id="MBA4863817.1"/>
    </source>
</evidence>